<evidence type="ECO:0000313" key="3">
    <source>
        <dbReference type="EMBL" id="OTG00400.1"/>
    </source>
</evidence>
<keyword evidence="1" id="KW-0472">Membrane</keyword>
<gene>
    <name evidence="3" type="ORF">HannXRQ_Chr13g0390521</name>
    <name evidence="2" type="ORF">HanXRQr2_Chr13g0571071</name>
</gene>
<dbReference type="PANTHER" id="PTHR33287:SF3">
    <property type="entry name" value="OS03G0453550 PROTEIN"/>
    <property type="match status" value="1"/>
</dbReference>
<dbReference type="EMBL" id="CM007902">
    <property type="protein sequence ID" value="OTG00400.1"/>
    <property type="molecule type" value="Genomic_DNA"/>
</dbReference>
<sequence>MAETKDLDHHLVEIPADGDHHKKLIAVIQDHPLMEISDSPGHLLLLRLSQREEDLSGRIIVGKERRLDTLKREVFQLCLLFSAFHGLFLTLLFGSSSDDLDVFVCRK</sequence>
<reference evidence="2" key="3">
    <citation type="submission" date="2020-06" db="EMBL/GenBank/DDBJ databases">
        <title>Helianthus annuus Genome sequencing and assembly Release 2.</title>
        <authorList>
            <person name="Gouzy J."/>
            <person name="Langlade N."/>
            <person name="Munos S."/>
        </authorList>
    </citation>
    <scope>NUCLEOTIDE SEQUENCE</scope>
    <source>
        <tissue evidence="2">Leaves</tissue>
    </source>
</reference>
<proteinExistence type="predicted"/>
<dbReference type="InParanoid" id="A0A251SNJ8"/>
<reference evidence="2 4" key="1">
    <citation type="journal article" date="2017" name="Nature">
        <title>The sunflower genome provides insights into oil metabolism, flowering and Asterid evolution.</title>
        <authorList>
            <person name="Badouin H."/>
            <person name="Gouzy J."/>
            <person name="Grassa C.J."/>
            <person name="Murat F."/>
            <person name="Staton S.E."/>
            <person name="Cottret L."/>
            <person name="Lelandais-Briere C."/>
            <person name="Owens G.L."/>
            <person name="Carrere S."/>
            <person name="Mayjonade B."/>
            <person name="Legrand L."/>
            <person name="Gill N."/>
            <person name="Kane N.C."/>
            <person name="Bowers J.E."/>
            <person name="Hubner S."/>
            <person name="Bellec A."/>
            <person name="Berard A."/>
            <person name="Berges H."/>
            <person name="Blanchet N."/>
            <person name="Boniface M.C."/>
            <person name="Brunel D."/>
            <person name="Catrice O."/>
            <person name="Chaidir N."/>
            <person name="Claudel C."/>
            <person name="Donnadieu C."/>
            <person name="Faraut T."/>
            <person name="Fievet G."/>
            <person name="Helmstetter N."/>
            <person name="King M."/>
            <person name="Knapp S.J."/>
            <person name="Lai Z."/>
            <person name="Le Paslier M.C."/>
            <person name="Lippi Y."/>
            <person name="Lorenzon L."/>
            <person name="Mandel J.R."/>
            <person name="Marage G."/>
            <person name="Marchand G."/>
            <person name="Marquand E."/>
            <person name="Bret-Mestries E."/>
            <person name="Morien E."/>
            <person name="Nambeesan S."/>
            <person name="Nguyen T."/>
            <person name="Pegot-Espagnet P."/>
            <person name="Pouilly N."/>
            <person name="Raftis F."/>
            <person name="Sallet E."/>
            <person name="Schiex T."/>
            <person name="Thomas J."/>
            <person name="Vandecasteele C."/>
            <person name="Vares D."/>
            <person name="Vear F."/>
            <person name="Vautrin S."/>
            <person name="Crespi M."/>
            <person name="Mangin B."/>
            <person name="Burke J.M."/>
            <person name="Salse J."/>
            <person name="Munos S."/>
            <person name="Vincourt P."/>
            <person name="Rieseberg L.H."/>
            <person name="Langlade N.B."/>
        </authorList>
    </citation>
    <scope>NUCLEOTIDE SEQUENCE [LARGE SCALE GENOMIC DNA]</scope>
    <source>
        <strain evidence="4">cv. SF193</strain>
        <tissue evidence="2">Leaves</tissue>
    </source>
</reference>
<dbReference type="AlphaFoldDB" id="A0A251SNJ8"/>
<name>A0A251SNJ8_HELAN</name>
<evidence type="ECO:0000313" key="4">
    <source>
        <dbReference type="Proteomes" id="UP000215914"/>
    </source>
</evidence>
<dbReference type="Proteomes" id="UP000215914">
    <property type="component" value="Chromosome 13"/>
</dbReference>
<dbReference type="PANTHER" id="PTHR33287">
    <property type="entry name" value="OS03G0453550 PROTEIN"/>
    <property type="match status" value="1"/>
</dbReference>
<protein>
    <submittedName>
        <fullName evidence="3">Uncharacterized protein</fullName>
    </submittedName>
</protein>
<evidence type="ECO:0000313" key="2">
    <source>
        <dbReference type="EMBL" id="KAF5771958.1"/>
    </source>
</evidence>
<keyword evidence="4" id="KW-1185">Reference proteome</keyword>
<accession>A0A251SNJ8</accession>
<dbReference type="OMA" id="PAIQNHP"/>
<organism evidence="3 4">
    <name type="scientific">Helianthus annuus</name>
    <name type="common">Common sunflower</name>
    <dbReference type="NCBI Taxonomy" id="4232"/>
    <lineage>
        <taxon>Eukaryota</taxon>
        <taxon>Viridiplantae</taxon>
        <taxon>Streptophyta</taxon>
        <taxon>Embryophyta</taxon>
        <taxon>Tracheophyta</taxon>
        <taxon>Spermatophyta</taxon>
        <taxon>Magnoliopsida</taxon>
        <taxon>eudicotyledons</taxon>
        <taxon>Gunneridae</taxon>
        <taxon>Pentapetalae</taxon>
        <taxon>asterids</taxon>
        <taxon>campanulids</taxon>
        <taxon>Asterales</taxon>
        <taxon>Asteraceae</taxon>
        <taxon>Asteroideae</taxon>
        <taxon>Heliantheae alliance</taxon>
        <taxon>Heliantheae</taxon>
        <taxon>Helianthus</taxon>
    </lineage>
</organism>
<keyword evidence="1" id="KW-1133">Transmembrane helix</keyword>
<evidence type="ECO:0000256" key="1">
    <source>
        <dbReference type="SAM" id="Phobius"/>
    </source>
</evidence>
<keyword evidence="1" id="KW-0812">Transmembrane</keyword>
<reference evidence="3" key="2">
    <citation type="submission" date="2017-02" db="EMBL/GenBank/DDBJ databases">
        <title>Sunflower complete genome.</title>
        <authorList>
            <person name="Langlade N."/>
            <person name="Munos S."/>
        </authorList>
    </citation>
    <scope>NUCLEOTIDE SEQUENCE [LARGE SCALE GENOMIC DNA]</scope>
    <source>
        <tissue evidence="3">Leaves</tissue>
    </source>
</reference>
<dbReference type="Gramene" id="mRNA:HanXRQr2_Chr13g0571071">
    <property type="protein sequence ID" value="CDS:HanXRQr2_Chr13g0571071.1"/>
    <property type="gene ID" value="HanXRQr2_Chr13g0571071"/>
</dbReference>
<feature type="transmembrane region" description="Helical" evidence="1">
    <location>
        <begin position="74"/>
        <end position="93"/>
    </location>
</feature>
<dbReference type="EMBL" id="MNCJ02000328">
    <property type="protein sequence ID" value="KAF5771958.1"/>
    <property type="molecule type" value="Genomic_DNA"/>
</dbReference>